<organism evidence="2 3">
    <name type="scientific">Vagococcus fessus</name>
    <dbReference type="NCBI Taxonomy" id="120370"/>
    <lineage>
        <taxon>Bacteria</taxon>
        <taxon>Bacillati</taxon>
        <taxon>Bacillota</taxon>
        <taxon>Bacilli</taxon>
        <taxon>Lactobacillales</taxon>
        <taxon>Enterococcaceae</taxon>
        <taxon>Vagococcus</taxon>
    </lineage>
</organism>
<comment type="caution">
    <text evidence="2">The sequence shown here is derived from an EMBL/GenBank/DDBJ whole genome shotgun (WGS) entry which is preliminary data.</text>
</comment>
<dbReference type="RefSeq" id="WP_126831616.1">
    <property type="nucleotide sequence ID" value="NZ_CBCRYB010000001.1"/>
</dbReference>
<feature type="compositionally biased region" description="Basic and acidic residues" evidence="1">
    <location>
        <begin position="79"/>
        <end position="90"/>
    </location>
</feature>
<accession>A0A430A8H3</accession>
<reference evidence="2 3" key="1">
    <citation type="submission" date="2017-05" db="EMBL/GenBank/DDBJ databases">
        <title>Vagococcus spp. assemblies.</title>
        <authorList>
            <person name="Gulvik C.A."/>
        </authorList>
    </citation>
    <scope>NUCLEOTIDE SEQUENCE [LARGE SCALE GENOMIC DNA]</scope>
    <source>
        <strain evidence="2 3">CCUG 41755</strain>
    </source>
</reference>
<proteinExistence type="predicted"/>
<gene>
    <name evidence="2" type="ORF">CBF31_06755</name>
</gene>
<name>A0A430A8H3_9ENTE</name>
<feature type="region of interest" description="Disordered" evidence="1">
    <location>
        <begin position="71"/>
        <end position="90"/>
    </location>
</feature>
<keyword evidence="3" id="KW-1185">Reference proteome</keyword>
<evidence type="ECO:0000313" key="3">
    <source>
        <dbReference type="Proteomes" id="UP000287101"/>
    </source>
</evidence>
<sequence length="444" mass="48866">MGIKKIKRLILCLASVGILTGVIKQVSAEELLEQEDIVASSSEIIDTEQDSSESVESPILKGKIEVRQSEVESSTTELENSRKDKVDHEKHQNGIKEFAKSLIHEHFINKEGSKELVLGGLEPFMQSSLQDKRIVFTPQTQAQTFRLPVRLGYDLSQLQTDLPKNKWGDAGRFTIHPSTGNMSIVIVGDKNVYPENEKLVVAIDEDSLASSPLSTFNLIVNGQPVGPASDYFDLSVAPVQEDATQADFTLTIKKEGLKLKGEQLGLSFQLPAYTRFDATYSGYPFSITKDNSVDNVRLTIPLQIDAEEPIVEIDNATLNHIVDLKTPGSDRTSSVASGVSNLTVKNAQTAGYQLVVKRSEQVTAATFMADKLFYRDQLLTTESLQNICQTGMGQSEVVLPLHELLQFRGLSNEDLVTIYDGKNSVALDWIIQSNTDSLTSAESL</sequence>
<dbReference type="Proteomes" id="UP000287101">
    <property type="component" value="Unassembled WGS sequence"/>
</dbReference>
<dbReference type="EMBL" id="NGJY01000002">
    <property type="protein sequence ID" value="RSU03406.1"/>
    <property type="molecule type" value="Genomic_DNA"/>
</dbReference>
<evidence type="ECO:0000256" key="1">
    <source>
        <dbReference type="SAM" id="MobiDB-lite"/>
    </source>
</evidence>
<dbReference type="AlphaFoldDB" id="A0A430A8H3"/>
<evidence type="ECO:0000313" key="2">
    <source>
        <dbReference type="EMBL" id="RSU03406.1"/>
    </source>
</evidence>
<protein>
    <submittedName>
        <fullName evidence="2">Uncharacterized protein</fullName>
    </submittedName>
</protein>